<keyword evidence="2 4" id="KW-0378">Hydrolase</keyword>
<name>A0A1T4X8L4_9BACT</name>
<dbReference type="Gene3D" id="1.10.4080.10">
    <property type="entry name" value="ADP-ribosylation/Crystallin J1"/>
    <property type="match status" value="1"/>
</dbReference>
<dbReference type="Proteomes" id="UP000190774">
    <property type="component" value="Unassembled WGS sequence"/>
</dbReference>
<dbReference type="InterPro" id="IPR050792">
    <property type="entry name" value="ADP-ribosylglycohydrolase"/>
</dbReference>
<feature type="binding site" evidence="3">
    <location>
        <position position="269"/>
    </location>
    <ligand>
        <name>Mg(2+)</name>
        <dbReference type="ChEBI" id="CHEBI:18420"/>
        <label>1</label>
    </ligand>
</feature>
<feature type="binding site" evidence="3">
    <location>
        <position position="266"/>
    </location>
    <ligand>
        <name>Mg(2+)</name>
        <dbReference type="ChEBI" id="CHEBI:18420"/>
        <label>1</label>
    </ligand>
</feature>
<dbReference type="RefSeq" id="WP_078812353.1">
    <property type="nucleotide sequence ID" value="NZ_FUYE01000003.1"/>
</dbReference>
<keyword evidence="3" id="KW-0479">Metal-binding</keyword>
<comment type="similarity">
    <text evidence="1">Belongs to the ADP-ribosylglycohydrolase family.</text>
</comment>
<dbReference type="AlphaFoldDB" id="A0A1T4X8L4"/>
<dbReference type="OrthoDB" id="9798107at2"/>
<sequence length="317" mass="34809">MQSFKPQQRSLGGLYGSLIGDALGVPVEFKPRADRVRDPVTGMRDYGTHGQPAGTWSDDGALLLCSVESLIEKGFDTQDMGKRFVRWYAKGLWTAHGTIFDIGIATRKALRLIEEGCPAELAGGQDQYDNGNGSLMRILPVALAGLSLDENVFCDQIERASAITHGHERSKMACVFHGMLTRGLMAGLSVQDTLDQTRRDFGRRYQDSPEISAFRDLLHADIATWHESEILSGGYVMETLTASVWCLLTTQSFSECVLKAVNLGDDTDTTGCVAGGLAGLLYGMDGIPAEWMAKLCRSKDLETLFVRFNQQFITHET</sequence>
<evidence type="ECO:0000313" key="5">
    <source>
        <dbReference type="Proteomes" id="UP000190774"/>
    </source>
</evidence>
<organism evidence="4 5">
    <name type="scientific">Prosthecobacter debontii</name>
    <dbReference type="NCBI Taxonomy" id="48467"/>
    <lineage>
        <taxon>Bacteria</taxon>
        <taxon>Pseudomonadati</taxon>
        <taxon>Verrucomicrobiota</taxon>
        <taxon>Verrucomicrobiia</taxon>
        <taxon>Verrucomicrobiales</taxon>
        <taxon>Verrucomicrobiaceae</taxon>
        <taxon>Prosthecobacter</taxon>
    </lineage>
</organism>
<protein>
    <submittedName>
        <fullName evidence="4">ADP-ribosylglycohydrolase</fullName>
    </submittedName>
</protein>
<dbReference type="Pfam" id="PF03747">
    <property type="entry name" value="ADP_ribosyl_GH"/>
    <property type="match status" value="1"/>
</dbReference>
<feature type="binding site" evidence="3">
    <location>
        <position position="57"/>
    </location>
    <ligand>
        <name>Mg(2+)</name>
        <dbReference type="ChEBI" id="CHEBI:18420"/>
        <label>1</label>
    </ligand>
</feature>
<dbReference type="PANTHER" id="PTHR16222">
    <property type="entry name" value="ADP-RIBOSYLGLYCOHYDROLASE"/>
    <property type="match status" value="1"/>
</dbReference>
<evidence type="ECO:0000256" key="1">
    <source>
        <dbReference type="ARBA" id="ARBA00010702"/>
    </source>
</evidence>
<evidence type="ECO:0000313" key="4">
    <source>
        <dbReference type="EMBL" id="SKA85435.1"/>
    </source>
</evidence>
<dbReference type="PANTHER" id="PTHR16222:SF24">
    <property type="entry name" value="ADP-RIBOSYLHYDROLASE ARH3"/>
    <property type="match status" value="1"/>
</dbReference>
<gene>
    <name evidence="4" type="ORF">SAMN02745166_01146</name>
</gene>
<evidence type="ECO:0000256" key="3">
    <source>
        <dbReference type="PIRSR" id="PIRSR605502-1"/>
    </source>
</evidence>
<dbReference type="SUPFAM" id="SSF101478">
    <property type="entry name" value="ADP-ribosylglycohydrolase"/>
    <property type="match status" value="1"/>
</dbReference>
<comment type="cofactor">
    <cofactor evidence="3">
        <name>Mg(2+)</name>
        <dbReference type="ChEBI" id="CHEBI:18420"/>
    </cofactor>
    <text evidence="3">Binds 2 magnesium ions per subunit.</text>
</comment>
<dbReference type="InterPro" id="IPR036705">
    <property type="entry name" value="Ribosyl_crysJ1_sf"/>
</dbReference>
<feature type="binding site" evidence="3">
    <location>
        <position position="59"/>
    </location>
    <ligand>
        <name>Mg(2+)</name>
        <dbReference type="ChEBI" id="CHEBI:18420"/>
        <label>1</label>
    </ligand>
</feature>
<dbReference type="GO" id="GO:0016787">
    <property type="term" value="F:hydrolase activity"/>
    <property type="evidence" value="ECO:0007669"/>
    <property type="project" value="UniProtKB-KW"/>
</dbReference>
<feature type="binding site" evidence="3">
    <location>
        <position position="58"/>
    </location>
    <ligand>
        <name>Mg(2+)</name>
        <dbReference type="ChEBI" id="CHEBI:18420"/>
        <label>1</label>
    </ligand>
</feature>
<dbReference type="InterPro" id="IPR005502">
    <property type="entry name" value="Ribosyl_crysJ1"/>
</dbReference>
<reference evidence="5" key="1">
    <citation type="submission" date="2017-02" db="EMBL/GenBank/DDBJ databases">
        <authorList>
            <person name="Varghese N."/>
            <person name="Submissions S."/>
        </authorList>
    </citation>
    <scope>NUCLEOTIDE SEQUENCE [LARGE SCALE GENOMIC DNA]</scope>
    <source>
        <strain evidence="5">ATCC 700200</strain>
    </source>
</reference>
<dbReference type="EMBL" id="FUYE01000003">
    <property type="protein sequence ID" value="SKA85435.1"/>
    <property type="molecule type" value="Genomic_DNA"/>
</dbReference>
<evidence type="ECO:0000256" key="2">
    <source>
        <dbReference type="ARBA" id="ARBA00022801"/>
    </source>
</evidence>
<keyword evidence="5" id="KW-1185">Reference proteome</keyword>
<proteinExistence type="inferred from homology"/>
<dbReference type="GO" id="GO:0046872">
    <property type="term" value="F:metal ion binding"/>
    <property type="evidence" value="ECO:0007669"/>
    <property type="project" value="UniProtKB-KW"/>
</dbReference>
<feature type="binding site" evidence="3">
    <location>
        <position position="268"/>
    </location>
    <ligand>
        <name>Mg(2+)</name>
        <dbReference type="ChEBI" id="CHEBI:18420"/>
        <label>1</label>
    </ligand>
</feature>
<accession>A0A1T4X8L4</accession>
<dbReference type="STRING" id="48467.SAMN02745166_01146"/>
<keyword evidence="3" id="KW-0460">Magnesium</keyword>